<keyword evidence="6" id="KW-0812">Transmembrane</keyword>
<evidence type="ECO:0000256" key="2">
    <source>
        <dbReference type="ARBA" id="ARBA00022490"/>
    </source>
</evidence>
<evidence type="ECO:0000256" key="4">
    <source>
        <dbReference type="ARBA" id="ARBA00022843"/>
    </source>
</evidence>
<dbReference type="SUPFAM" id="SSF52540">
    <property type="entry name" value="P-loop containing nucleoside triphosphate hydrolases"/>
    <property type="match status" value="1"/>
</dbReference>
<dbReference type="PANTHER" id="PTHR45690">
    <property type="entry name" value="NACHT, LRR AND PYD DOMAINS-CONTAINING PROTEIN 12"/>
    <property type="match status" value="1"/>
</dbReference>
<dbReference type="InterPro" id="IPR007111">
    <property type="entry name" value="NACHT_NTPase"/>
</dbReference>
<keyword evidence="4" id="KW-0832">Ubl conjugation</keyword>
<sequence length="683" mass="78954">MYIIESLDELSILRELSFRKLVSVEHYQTIKNKNSSTVYAVSLLEDIQDLGRDAVLGFWESLYVLQSDHPHPNLLAVLDELTQTDKIVFLIVLVVSSAVVFVYFPACQLEHRQHLLEKTQDLVEHKAPGLKTERQNVPLSDRYLDLIVVSNNTFRKRDQHEVIATGGILEQYLHKTQCNLEKISHNRLFRWCHRSRCVPQAVLVCGVPGVGKTTLMQKFVYDWVNGKIYQRFAFVFFFKFRDLKQDEFSLAQMVVNQYPHLHSHLERIFQHPEKLLFIFDGLDESKIPMEFKSNQLCNNTHSTESVCVIVESLARQSLLQGCSVLITSRPTKLSMINLQVFKRISEIMGFSPTEREGYFKNFLKDPESANKTFHYVRENGMLYTFCYIPCYCWIICTVLSKCFNVHTTPTKCQTQFLPKTVTMLFVTFVCNIFENHTHDLSEAKAMLTHLGWMAERGVMDQILTFYEEDLHSFPGSSSSHLLSSFMEESLQSSWKSYSFLHLTIQEFLAAFVHYLDYSHEKLKTSLDRAKVFEDGHGEMFLRFISGLSDTATRSMLEPYVGKLSFQTSRQVISFLQDSICQDVLPNNTDPDKRKMLNVFACLAESRNNLLVKSTLGSNRQLDFSDFFLAPLDCTVLDFILESCEQTECLDLSSCFIQTEGLERLEPTLHTVTDLSEYNRYTMT</sequence>
<dbReference type="AlphaFoldDB" id="A0A8T2K0B1"/>
<keyword evidence="5" id="KW-0395">Inflammatory response</keyword>
<dbReference type="PROSITE" id="PS50837">
    <property type="entry name" value="NACHT"/>
    <property type="match status" value="1"/>
</dbReference>
<feature type="domain" description="NACHT" evidence="7">
    <location>
        <begin position="200"/>
        <end position="330"/>
    </location>
</feature>
<evidence type="ECO:0000313" key="8">
    <source>
        <dbReference type="EMBL" id="KAG8450042.1"/>
    </source>
</evidence>
<evidence type="ECO:0000256" key="1">
    <source>
        <dbReference type="ARBA" id="ARBA00004496"/>
    </source>
</evidence>
<evidence type="ECO:0000313" key="9">
    <source>
        <dbReference type="Proteomes" id="UP000812440"/>
    </source>
</evidence>
<evidence type="ECO:0000259" key="7">
    <source>
        <dbReference type="PROSITE" id="PS50837"/>
    </source>
</evidence>
<dbReference type="InterPro" id="IPR041267">
    <property type="entry name" value="NLRP_HD2"/>
</dbReference>
<protein>
    <recommendedName>
        <fullName evidence="7">NACHT domain-containing protein</fullName>
    </recommendedName>
</protein>
<feature type="transmembrane region" description="Helical" evidence="6">
    <location>
        <begin position="87"/>
        <end position="106"/>
    </location>
</feature>
<organism evidence="8 9">
    <name type="scientific">Hymenochirus boettgeri</name>
    <name type="common">Congo dwarf clawed frog</name>
    <dbReference type="NCBI Taxonomy" id="247094"/>
    <lineage>
        <taxon>Eukaryota</taxon>
        <taxon>Metazoa</taxon>
        <taxon>Chordata</taxon>
        <taxon>Craniata</taxon>
        <taxon>Vertebrata</taxon>
        <taxon>Euteleostomi</taxon>
        <taxon>Amphibia</taxon>
        <taxon>Batrachia</taxon>
        <taxon>Anura</taxon>
        <taxon>Pipoidea</taxon>
        <taxon>Pipidae</taxon>
        <taxon>Pipinae</taxon>
        <taxon>Hymenochirus</taxon>
    </lineage>
</organism>
<dbReference type="Pfam" id="PF05729">
    <property type="entry name" value="NACHT"/>
    <property type="match status" value="1"/>
</dbReference>
<name>A0A8T2K0B1_9PIPI</name>
<comment type="subcellular location">
    <subcellularLocation>
        <location evidence="1">Cytoplasm</location>
    </subcellularLocation>
</comment>
<dbReference type="InterPro" id="IPR050637">
    <property type="entry name" value="NLRP_innate_immun_reg"/>
</dbReference>
<keyword evidence="9" id="KW-1185">Reference proteome</keyword>
<accession>A0A8T2K0B1</accession>
<dbReference type="OrthoDB" id="120976at2759"/>
<keyword evidence="3" id="KW-0677">Repeat</keyword>
<evidence type="ECO:0000256" key="5">
    <source>
        <dbReference type="ARBA" id="ARBA00023198"/>
    </source>
</evidence>
<dbReference type="Pfam" id="PF17776">
    <property type="entry name" value="NLRC4_HD2"/>
    <property type="match status" value="1"/>
</dbReference>
<gene>
    <name evidence="8" type="ORF">GDO86_016649</name>
</gene>
<dbReference type="SUPFAM" id="SSF52047">
    <property type="entry name" value="RNI-like"/>
    <property type="match status" value="1"/>
</dbReference>
<dbReference type="GO" id="GO:0005737">
    <property type="term" value="C:cytoplasm"/>
    <property type="evidence" value="ECO:0007669"/>
    <property type="project" value="UniProtKB-SubCell"/>
</dbReference>
<evidence type="ECO:0000256" key="3">
    <source>
        <dbReference type="ARBA" id="ARBA00022737"/>
    </source>
</evidence>
<dbReference type="Gene3D" id="3.40.50.300">
    <property type="entry name" value="P-loop containing nucleotide triphosphate hydrolases"/>
    <property type="match status" value="1"/>
</dbReference>
<proteinExistence type="predicted"/>
<keyword evidence="6" id="KW-1133">Transmembrane helix</keyword>
<evidence type="ECO:0000256" key="6">
    <source>
        <dbReference type="SAM" id="Phobius"/>
    </source>
</evidence>
<keyword evidence="2" id="KW-0963">Cytoplasm</keyword>
<keyword evidence="6" id="KW-0472">Membrane</keyword>
<dbReference type="PANTHER" id="PTHR45690:SF19">
    <property type="entry name" value="NACHT, LRR AND PYD DOMAINS-CONTAINING PROTEIN 3"/>
    <property type="match status" value="1"/>
</dbReference>
<reference evidence="8" key="1">
    <citation type="thesis" date="2020" institute="ProQuest LLC" country="789 East Eisenhower Parkway, Ann Arbor, MI, USA">
        <title>Comparative Genomics and Chromosome Evolution.</title>
        <authorList>
            <person name="Mudd A.B."/>
        </authorList>
    </citation>
    <scope>NUCLEOTIDE SEQUENCE</scope>
    <source>
        <strain evidence="8">Female2</strain>
        <tissue evidence="8">Blood</tissue>
    </source>
</reference>
<dbReference type="Proteomes" id="UP000812440">
    <property type="component" value="Chromosome 8_10"/>
</dbReference>
<dbReference type="EMBL" id="JAACNH010000003">
    <property type="protein sequence ID" value="KAG8450042.1"/>
    <property type="molecule type" value="Genomic_DNA"/>
</dbReference>
<comment type="caution">
    <text evidence="8">The sequence shown here is derived from an EMBL/GenBank/DDBJ whole genome shotgun (WGS) entry which is preliminary data.</text>
</comment>
<dbReference type="InterPro" id="IPR027417">
    <property type="entry name" value="P-loop_NTPase"/>
</dbReference>